<feature type="domain" description="Calponin-homology (CH)" evidence="2">
    <location>
        <begin position="799"/>
        <end position="908"/>
    </location>
</feature>
<dbReference type="InterPro" id="IPR036872">
    <property type="entry name" value="CH_dom_sf"/>
</dbReference>
<evidence type="ECO:0000256" key="1">
    <source>
        <dbReference type="SAM" id="MobiDB-lite"/>
    </source>
</evidence>
<dbReference type="AlphaFoldDB" id="A0A068W7Z0"/>
<dbReference type="WBParaSite" id="EgrG_000836600">
    <property type="protein sequence ID" value="EgrG_000836600"/>
    <property type="gene ID" value="EgrG_000836600"/>
</dbReference>
<dbReference type="Pfam" id="PF00307">
    <property type="entry name" value="CH"/>
    <property type="match status" value="1"/>
</dbReference>
<dbReference type="Proteomes" id="UP000492820">
    <property type="component" value="Unassembled WGS sequence"/>
</dbReference>
<dbReference type="InterPro" id="IPR036179">
    <property type="entry name" value="Ig-like_dom_sf"/>
</dbReference>
<dbReference type="Gene3D" id="1.10.418.10">
    <property type="entry name" value="Calponin-like domain"/>
    <property type="match status" value="1"/>
</dbReference>
<accession>A0A068W7Z0</accession>
<dbReference type="EMBL" id="LK028576">
    <property type="protein sequence ID" value="CDS15955.1"/>
    <property type="molecule type" value="Genomic_DNA"/>
</dbReference>
<feature type="region of interest" description="Disordered" evidence="1">
    <location>
        <begin position="226"/>
        <end position="260"/>
    </location>
</feature>
<reference evidence="4 5" key="1">
    <citation type="journal article" date="2013" name="Nature">
        <title>The genomes of four tapeworm species reveal adaptations to parasitism.</title>
        <authorList>
            <person name="Tsai I.J."/>
            <person name="Zarowiecki M."/>
            <person name="Holroyd N."/>
            <person name="Garciarrubio A."/>
            <person name="Sanchez-Flores A."/>
            <person name="Brooks K.L."/>
            <person name="Tracey A."/>
            <person name="Bobes R.J."/>
            <person name="Fragoso G."/>
            <person name="Sciutto E."/>
            <person name="Aslett M."/>
            <person name="Beasley H."/>
            <person name="Bennett H.M."/>
            <person name="Cai J."/>
            <person name="Camicia F."/>
            <person name="Clark R."/>
            <person name="Cucher M."/>
            <person name="De Silva N."/>
            <person name="Day T.A."/>
            <person name="Deplazes P."/>
            <person name="Estrada K."/>
            <person name="Fernandez C."/>
            <person name="Holland P.W."/>
            <person name="Hou J."/>
            <person name="Hu S."/>
            <person name="Huckvale T."/>
            <person name="Hung S.S."/>
            <person name="Kamenetzky L."/>
            <person name="Keane J.A."/>
            <person name="Kiss F."/>
            <person name="Koziol U."/>
            <person name="Lambert O."/>
            <person name="Liu K."/>
            <person name="Luo X."/>
            <person name="Luo Y."/>
            <person name="Macchiaroli N."/>
            <person name="Nichol S."/>
            <person name="Paps J."/>
            <person name="Parkinson J."/>
            <person name="Pouchkina-Stantcheva N."/>
            <person name="Riddiford N."/>
            <person name="Rosenzvit M."/>
            <person name="Salinas G."/>
            <person name="Wasmuth J.D."/>
            <person name="Zamanian M."/>
            <person name="Zheng Y."/>
            <person name="Cai X."/>
            <person name="Soberon X."/>
            <person name="Olson P.D."/>
            <person name="Laclette J.P."/>
            <person name="Brehm K."/>
            <person name="Berriman M."/>
            <person name="Garciarrubio A."/>
            <person name="Bobes R.J."/>
            <person name="Fragoso G."/>
            <person name="Sanchez-Flores A."/>
            <person name="Estrada K."/>
            <person name="Cevallos M.A."/>
            <person name="Morett E."/>
            <person name="Gonzalez V."/>
            <person name="Portillo T."/>
            <person name="Ochoa-Leyva A."/>
            <person name="Jose M.V."/>
            <person name="Sciutto E."/>
            <person name="Landa A."/>
            <person name="Jimenez L."/>
            <person name="Valdes V."/>
            <person name="Carrero J.C."/>
            <person name="Larralde C."/>
            <person name="Morales-Montor J."/>
            <person name="Limon-Lason J."/>
            <person name="Soberon X."/>
            <person name="Laclette J.P."/>
        </authorList>
    </citation>
    <scope>NUCLEOTIDE SEQUENCE [LARGE SCALE GENOMIC DNA]</scope>
</reference>
<gene>
    <name evidence="4" type="ORF">EgrG_000836600</name>
</gene>
<reference evidence="6" key="3">
    <citation type="submission" date="2020-10" db="UniProtKB">
        <authorList>
            <consortium name="WormBaseParasite"/>
        </authorList>
    </citation>
    <scope>IDENTIFICATION</scope>
</reference>
<dbReference type="PANTHER" id="PTHR23167">
    <property type="entry name" value="CALPONIN HOMOLOGY DOMAIN-CONTAINING PROTEIN DDB_G0272472-RELATED"/>
    <property type="match status" value="1"/>
</dbReference>
<reference evidence="4" key="2">
    <citation type="submission" date="2014-06" db="EMBL/GenBank/DDBJ databases">
        <authorList>
            <person name="Aslett M."/>
        </authorList>
    </citation>
    <scope>NUCLEOTIDE SEQUENCE</scope>
</reference>
<dbReference type="InterPro" id="IPR007110">
    <property type="entry name" value="Ig-like_dom"/>
</dbReference>
<dbReference type="PROSITE" id="PS50021">
    <property type="entry name" value="CH"/>
    <property type="match status" value="1"/>
</dbReference>
<dbReference type="PROSITE" id="PS50835">
    <property type="entry name" value="IG_LIKE"/>
    <property type="match status" value="1"/>
</dbReference>
<dbReference type="SMART" id="SM00033">
    <property type="entry name" value="CH"/>
    <property type="match status" value="1"/>
</dbReference>
<dbReference type="PANTHER" id="PTHR23167:SF46">
    <property type="entry name" value="EPS15 HOMOLOGY DOMAIN CONTAINING PROTEIN-BINDING PROTEIN 1, ISOFORM F"/>
    <property type="match status" value="1"/>
</dbReference>
<evidence type="ECO:0000313" key="4">
    <source>
        <dbReference type="EMBL" id="CDS15955.1"/>
    </source>
</evidence>
<dbReference type="SUPFAM" id="SSF47576">
    <property type="entry name" value="Calponin-homology domain, CH-domain"/>
    <property type="match status" value="1"/>
</dbReference>
<feature type="domain" description="Ig-like" evidence="3">
    <location>
        <begin position="33"/>
        <end position="125"/>
    </location>
</feature>
<evidence type="ECO:0000313" key="6">
    <source>
        <dbReference type="WBParaSite" id="EgrG_000836600"/>
    </source>
</evidence>
<evidence type="ECO:0000313" key="5">
    <source>
        <dbReference type="Proteomes" id="UP000492820"/>
    </source>
</evidence>
<evidence type="ECO:0000259" key="3">
    <source>
        <dbReference type="PROSITE" id="PS50835"/>
    </source>
</evidence>
<proteinExistence type="predicted"/>
<name>A0A068W7Z0_ECHGR</name>
<dbReference type="InterPro" id="IPR050540">
    <property type="entry name" value="F-actin_Monoox_Mical"/>
</dbReference>
<evidence type="ECO:0000259" key="2">
    <source>
        <dbReference type="PROSITE" id="PS50021"/>
    </source>
</evidence>
<protein>
    <submittedName>
        <fullName evidence="4 6">Calponin actin binding</fullName>
    </submittedName>
</protein>
<sequence>MHSSTYALPDSSPYKMSFNSSHSQDQLLEFEQPLENQIIYVDPTQREPPHLHLICRLAHVERRAQIIWSYNDSHKLPLAQFNTSFDGKTARLSAKGLKPEYSGSYACEIRLSCGSSMAYTQCEVIILKRPQNDNNDPPQPLSIPAPSYQESRKDRPKSQEPVSPRGSRCGYAPSGIVPLPCLNHGEALRVSTVPPHTPPPPVLPTPPPLLPPHFMRRQVEDAAIDHDDDDTLPTDNYCTRGSAPRNRSNDRNQRYHSMSTRSDCVSLTPAEYIELRTLSDVPGLPEDEQLEEVDVAFGCPRRPRSRSRSRMWRSHDSQAFSLRSFAEPRVIFINAAPQADKMCQNCCCACHRNRCVYVGAEGYPLINEVAHLSRGSFSKSSANKRGNKRISFNPDPELCYDEGARYEAARLDLVHISERPPKDLMKEPTQQTQAVSCSRITQHATIKPPPNCRPDASWTSGPGKYLPKDTEIQSPEAAAAAKATIKRVLESRICDPIFSKSLGATDKKGLKGAPTFPISDTKAAKNKLLNEEVSDPAEDANPLLVHRNEDAVMPDDGEKAAKERFMNALARFQISTVSKPENESNKPLNVQGIHCQSDKSLKYSEDANYAQERQTNRANPVMVTTDHSNTTFIYPNIEDDAVYRSKGMCELNGSQEEECVAIEHEATRQTKMPSTGPISGLSPIARQPERLTPRQPTCSDVQSRWQQQRSKIFRNVNCIRSPGTSKCFLRRGERNCREAIRYPEEDDSVTVRLKNPSTILSNEIQASTNTSQFSDEPTDPVAFLNEHFRIHKIAPLTLLEMKNLVLRFVQLNTHEYLKYGVEVKNFSTSWADGIAMCALLHHFFPNSFDFNTVLSGGKAENYRLAFEIAADMAGVPNFISTEEVTRSETGPDWRRIFLYLSHVLIALEKHPLNRAQPSHLIRTNR</sequence>
<organism evidence="4">
    <name type="scientific">Echinococcus granulosus</name>
    <name type="common">Hydatid tapeworm</name>
    <dbReference type="NCBI Taxonomy" id="6210"/>
    <lineage>
        <taxon>Eukaryota</taxon>
        <taxon>Metazoa</taxon>
        <taxon>Spiralia</taxon>
        <taxon>Lophotrochozoa</taxon>
        <taxon>Platyhelminthes</taxon>
        <taxon>Cestoda</taxon>
        <taxon>Eucestoda</taxon>
        <taxon>Cyclophyllidea</taxon>
        <taxon>Taeniidae</taxon>
        <taxon>Echinococcus</taxon>
        <taxon>Echinococcus granulosus group</taxon>
    </lineage>
</organism>
<dbReference type="SUPFAM" id="SSF48726">
    <property type="entry name" value="Immunoglobulin"/>
    <property type="match status" value="1"/>
</dbReference>
<dbReference type="InterPro" id="IPR001715">
    <property type="entry name" value="CH_dom"/>
</dbReference>
<dbReference type="OrthoDB" id="21607at2759"/>
<feature type="region of interest" description="Disordered" evidence="1">
    <location>
        <begin position="130"/>
        <end position="171"/>
    </location>
</feature>